<dbReference type="SUPFAM" id="SSF52540">
    <property type="entry name" value="P-loop containing nucleoside triphosphate hydrolases"/>
    <property type="match status" value="1"/>
</dbReference>
<sequence length="402" mass="45212">MVHIQAACNLITERLISSLPQAKILRLFSYSADLTEVSESVLSHSNYNSAAGWITFPETKKILENDIIIVTIITAGRLVTGGVDGKFQFVYIDECGQASEPESLVAIAGLITTKKRRISGQLVMAGDPEQLGPVLSSELAVDFGLGVSLLERLMKHVDLYKRDPVSGYNNQYLTKLVQNYRSHPAILRIPNRLFYDNELETKGNPDIINMAVGWEVLPNPQFPLIFHGIQGKDQRESNSPSYFNRQEIDQVIIYLKKLFNFGLPNGYKVKNEDIGVITPYRKQVQKFRKAFSILGWDIKVGSVEEFQGSEKLIVFISTVRSSIALVDEDYRFNLGFLKNPKRFNVSVTRAKALLIVVGNPKILRHDKQWYQLLNYCRQNGAVAGIPFPAEEPPPQLDAHIAC</sequence>
<dbReference type="InterPro" id="IPR041677">
    <property type="entry name" value="DNA2/NAM7_AAA_11"/>
</dbReference>
<evidence type="ECO:0000256" key="10">
    <source>
        <dbReference type="ARBA" id="ARBA00023158"/>
    </source>
</evidence>
<comment type="subcellular location">
    <subcellularLocation>
        <location evidence="1">Cytoplasm</location>
        <location evidence="1">Cytoplasmic ribonucleoprotein granule</location>
    </subcellularLocation>
</comment>
<evidence type="ECO:0000256" key="8">
    <source>
        <dbReference type="ARBA" id="ARBA00022840"/>
    </source>
</evidence>
<dbReference type="EMBL" id="GECZ01004321">
    <property type="protein sequence ID" value="JAS65448.1"/>
    <property type="molecule type" value="Transcribed_RNA"/>
</dbReference>
<evidence type="ECO:0000256" key="5">
    <source>
        <dbReference type="ARBA" id="ARBA00022741"/>
    </source>
</evidence>
<evidence type="ECO:0000256" key="9">
    <source>
        <dbReference type="ARBA" id="ARBA00022884"/>
    </source>
</evidence>
<evidence type="ECO:0000256" key="3">
    <source>
        <dbReference type="ARBA" id="ARBA00012552"/>
    </source>
</evidence>
<evidence type="ECO:0000256" key="4">
    <source>
        <dbReference type="ARBA" id="ARBA00022490"/>
    </source>
</evidence>
<dbReference type="GO" id="GO:0031047">
    <property type="term" value="P:regulatory ncRNA-mediated gene silencing"/>
    <property type="evidence" value="ECO:0007669"/>
    <property type="project" value="UniProtKB-KW"/>
</dbReference>
<dbReference type="GO" id="GO:0003723">
    <property type="term" value="F:RNA binding"/>
    <property type="evidence" value="ECO:0007669"/>
    <property type="project" value="UniProtKB-KW"/>
</dbReference>
<evidence type="ECO:0000256" key="7">
    <source>
        <dbReference type="ARBA" id="ARBA00022806"/>
    </source>
</evidence>
<feature type="domain" description="DNA2/NAM7 helicase-like C-terminal" evidence="13">
    <location>
        <begin position="146"/>
        <end position="360"/>
    </location>
</feature>
<dbReference type="PANTHER" id="PTHR45418:SF1">
    <property type="entry name" value="CANCER_TESTIS ANTIGEN 55"/>
    <property type="match status" value="1"/>
</dbReference>
<dbReference type="Gene3D" id="3.40.50.300">
    <property type="entry name" value="P-loop containing nucleotide triphosphate hydrolases"/>
    <property type="match status" value="2"/>
</dbReference>
<dbReference type="Pfam" id="PF13086">
    <property type="entry name" value="AAA_11"/>
    <property type="match status" value="1"/>
</dbReference>
<reference evidence="14" key="1">
    <citation type="submission" date="2015-11" db="EMBL/GenBank/DDBJ databases">
        <title>De novo transcriptome assembly of four potential Pierce s Disease insect vectors from Arizona vineyards.</title>
        <authorList>
            <person name="Tassone E.E."/>
        </authorList>
    </citation>
    <scope>NUCLEOTIDE SEQUENCE</scope>
</reference>
<keyword evidence="5" id="KW-0547">Nucleotide-binding</keyword>
<dbReference type="InterPro" id="IPR041679">
    <property type="entry name" value="DNA2/NAM7-like_C"/>
</dbReference>
<dbReference type="InterPro" id="IPR027417">
    <property type="entry name" value="P-loop_NTPase"/>
</dbReference>
<dbReference type="GO" id="GO:0036464">
    <property type="term" value="C:cytoplasmic ribonucleoprotein granule"/>
    <property type="evidence" value="ECO:0007669"/>
    <property type="project" value="UniProtKB-SubCell"/>
</dbReference>
<protein>
    <recommendedName>
        <fullName evidence="3">RNA helicase</fullName>
        <ecNumber evidence="3">3.6.4.13</ecNumber>
    </recommendedName>
</protein>
<keyword evidence="9" id="KW-0694">RNA-binding</keyword>
<dbReference type="PANTHER" id="PTHR45418">
    <property type="entry name" value="CANCER/TESTIS ANTIGEN 55"/>
    <property type="match status" value="1"/>
</dbReference>
<evidence type="ECO:0000259" key="12">
    <source>
        <dbReference type="Pfam" id="PF13086"/>
    </source>
</evidence>
<evidence type="ECO:0000256" key="2">
    <source>
        <dbReference type="ARBA" id="ARBA00005601"/>
    </source>
</evidence>
<name>A0A1B6GSP2_9HEMI</name>
<keyword evidence="8" id="KW-0067">ATP-binding</keyword>
<dbReference type="GO" id="GO:0003724">
    <property type="term" value="F:RNA helicase activity"/>
    <property type="evidence" value="ECO:0007669"/>
    <property type="project" value="UniProtKB-EC"/>
</dbReference>
<dbReference type="AlphaFoldDB" id="A0A1B6GSP2"/>
<keyword evidence="7" id="KW-0347">Helicase</keyword>
<comment type="similarity">
    <text evidence="2">Belongs to the DNA2/NAM7 helicase family. SDE3 subfamily.</text>
</comment>
<feature type="domain" description="DNA2/NAM7 helicase helicase" evidence="12">
    <location>
        <begin position="60"/>
        <end position="138"/>
    </location>
</feature>
<dbReference type="FunFam" id="3.40.50.300:FF:000608">
    <property type="entry name" value="Mov10 RISC complex RNA helicase"/>
    <property type="match status" value="1"/>
</dbReference>
<organism evidence="14">
    <name type="scientific">Cuerna arida</name>
    <dbReference type="NCBI Taxonomy" id="1464854"/>
    <lineage>
        <taxon>Eukaryota</taxon>
        <taxon>Metazoa</taxon>
        <taxon>Ecdysozoa</taxon>
        <taxon>Arthropoda</taxon>
        <taxon>Hexapoda</taxon>
        <taxon>Insecta</taxon>
        <taxon>Pterygota</taxon>
        <taxon>Neoptera</taxon>
        <taxon>Paraneoptera</taxon>
        <taxon>Hemiptera</taxon>
        <taxon>Auchenorrhyncha</taxon>
        <taxon>Membracoidea</taxon>
        <taxon>Cicadellidae</taxon>
        <taxon>Cicadellinae</taxon>
        <taxon>Proconiini</taxon>
        <taxon>Cuerna</taxon>
    </lineage>
</organism>
<evidence type="ECO:0000313" key="14">
    <source>
        <dbReference type="EMBL" id="JAS65448.1"/>
    </source>
</evidence>
<keyword evidence="6" id="KW-0378">Hydrolase</keyword>
<dbReference type="GO" id="GO:0016787">
    <property type="term" value="F:hydrolase activity"/>
    <property type="evidence" value="ECO:0007669"/>
    <property type="project" value="UniProtKB-KW"/>
</dbReference>
<accession>A0A1B6GSP2</accession>
<keyword evidence="10" id="KW-0943">RNA-mediated gene silencing</keyword>
<comment type="catalytic activity">
    <reaction evidence="11">
        <text>ATP + H2O = ADP + phosphate + H(+)</text>
        <dbReference type="Rhea" id="RHEA:13065"/>
        <dbReference type="ChEBI" id="CHEBI:15377"/>
        <dbReference type="ChEBI" id="CHEBI:15378"/>
        <dbReference type="ChEBI" id="CHEBI:30616"/>
        <dbReference type="ChEBI" id="CHEBI:43474"/>
        <dbReference type="ChEBI" id="CHEBI:456216"/>
        <dbReference type="EC" id="3.6.4.13"/>
    </reaction>
</comment>
<dbReference type="CDD" id="cd18808">
    <property type="entry name" value="SF1_C_Upf1"/>
    <property type="match status" value="1"/>
</dbReference>
<keyword evidence="4" id="KW-0963">Cytoplasm</keyword>
<dbReference type="EC" id="3.6.4.13" evidence="3"/>
<proteinExistence type="inferred from homology"/>
<evidence type="ECO:0000256" key="11">
    <source>
        <dbReference type="ARBA" id="ARBA00047984"/>
    </source>
</evidence>
<dbReference type="Pfam" id="PF13087">
    <property type="entry name" value="AAA_12"/>
    <property type="match status" value="1"/>
</dbReference>
<gene>
    <name evidence="14" type="ORF">g.40336</name>
</gene>
<dbReference type="InterPro" id="IPR047187">
    <property type="entry name" value="SF1_C_Upf1"/>
</dbReference>
<evidence type="ECO:0000259" key="13">
    <source>
        <dbReference type="Pfam" id="PF13087"/>
    </source>
</evidence>
<evidence type="ECO:0000256" key="1">
    <source>
        <dbReference type="ARBA" id="ARBA00004331"/>
    </source>
</evidence>
<evidence type="ECO:0000256" key="6">
    <source>
        <dbReference type="ARBA" id="ARBA00022801"/>
    </source>
</evidence>
<dbReference type="GO" id="GO:0005524">
    <property type="term" value="F:ATP binding"/>
    <property type="evidence" value="ECO:0007669"/>
    <property type="project" value="UniProtKB-KW"/>
</dbReference>